<dbReference type="EMBL" id="ML220142">
    <property type="protein sequence ID" value="TGZ78381.1"/>
    <property type="molecule type" value="Genomic_DNA"/>
</dbReference>
<dbReference type="AlphaFoldDB" id="A0A4S2MMP8"/>
<gene>
    <name evidence="1" type="ORF">EX30DRAFT_160247</name>
</gene>
<sequence length="152" mass="16119">MNFRSSLHLHWMCVIDGDGFTNYPAAVGGMPLRLSQHRWAWVSIAAMSSMAPFVLWDEVAQVPGMGEVKDVLRNWWPVNELRGVPYDAVLGGLSSSSGDPASGSPNTAYASQGAAGAAGQRACLVLPRASVSVCTSCGLRTLIPRTIIPPGH</sequence>
<accession>A0A4S2MMP8</accession>
<dbReference type="InParanoid" id="A0A4S2MMP8"/>
<evidence type="ECO:0000313" key="2">
    <source>
        <dbReference type="Proteomes" id="UP000298138"/>
    </source>
</evidence>
<dbReference type="Proteomes" id="UP000298138">
    <property type="component" value="Unassembled WGS sequence"/>
</dbReference>
<proteinExistence type="predicted"/>
<name>A0A4S2MMP8_9PEZI</name>
<protein>
    <submittedName>
        <fullName evidence="1">Uncharacterized protein</fullName>
    </submittedName>
</protein>
<evidence type="ECO:0000313" key="1">
    <source>
        <dbReference type="EMBL" id="TGZ78381.1"/>
    </source>
</evidence>
<reference evidence="1 2" key="1">
    <citation type="submission" date="2019-04" db="EMBL/GenBank/DDBJ databases">
        <title>Comparative genomics and transcriptomics to analyze fruiting body development in filamentous ascomycetes.</title>
        <authorList>
            <consortium name="DOE Joint Genome Institute"/>
            <person name="Lutkenhaus R."/>
            <person name="Traeger S."/>
            <person name="Breuer J."/>
            <person name="Kuo A."/>
            <person name="Lipzen A."/>
            <person name="Pangilinan J."/>
            <person name="Dilworth D."/>
            <person name="Sandor L."/>
            <person name="Poggeler S."/>
            <person name="Barry K."/>
            <person name="Grigoriev I.V."/>
            <person name="Nowrousian M."/>
        </authorList>
    </citation>
    <scope>NUCLEOTIDE SEQUENCE [LARGE SCALE GENOMIC DNA]</scope>
    <source>
        <strain evidence="1 2">CBS 389.68</strain>
    </source>
</reference>
<organism evidence="1 2">
    <name type="scientific">Ascodesmis nigricans</name>
    <dbReference type="NCBI Taxonomy" id="341454"/>
    <lineage>
        <taxon>Eukaryota</taxon>
        <taxon>Fungi</taxon>
        <taxon>Dikarya</taxon>
        <taxon>Ascomycota</taxon>
        <taxon>Pezizomycotina</taxon>
        <taxon>Pezizomycetes</taxon>
        <taxon>Pezizales</taxon>
        <taxon>Ascodesmidaceae</taxon>
        <taxon>Ascodesmis</taxon>
    </lineage>
</organism>
<keyword evidence="2" id="KW-1185">Reference proteome</keyword>